<organism evidence="3 4">
    <name type="scientific">Microbacterium helvum</name>
    <dbReference type="NCBI Taxonomy" id="2773713"/>
    <lineage>
        <taxon>Bacteria</taxon>
        <taxon>Bacillati</taxon>
        <taxon>Actinomycetota</taxon>
        <taxon>Actinomycetes</taxon>
        <taxon>Micrococcales</taxon>
        <taxon>Microbacteriaceae</taxon>
        <taxon>Microbacterium</taxon>
    </lineage>
</organism>
<dbReference type="EMBL" id="JACXZS010000013">
    <property type="protein sequence ID" value="MBD3943471.1"/>
    <property type="molecule type" value="Genomic_DNA"/>
</dbReference>
<evidence type="ECO:0000256" key="1">
    <source>
        <dbReference type="SAM" id="MobiDB-lite"/>
    </source>
</evidence>
<keyword evidence="2" id="KW-1133">Transmembrane helix</keyword>
<evidence type="ECO:0000313" key="4">
    <source>
        <dbReference type="Proteomes" id="UP000598426"/>
    </source>
</evidence>
<feature type="region of interest" description="Disordered" evidence="1">
    <location>
        <begin position="328"/>
        <end position="362"/>
    </location>
</feature>
<evidence type="ECO:0000256" key="2">
    <source>
        <dbReference type="SAM" id="Phobius"/>
    </source>
</evidence>
<feature type="transmembrane region" description="Helical" evidence="2">
    <location>
        <begin position="124"/>
        <end position="143"/>
    </location>
</feature>
<protein>
    <submittedName>
        <fullName evidence="3">Uncharacterized protein</fullName>
    </submittedName>
</protein>
<proteinExistence type="predicted"/>
<keyword evidence="2" id="KW-0812">Transmembrane</keyword>
<comment type="caution">
    <text evidence="3">The sequence shown here is derived from an EMBL/GenBank/DDBJ whole genome shotgun (WGS) entry which is preliminary data.</text>
</comment>
<name>A0ABR8NS51_9MICO</name>
<feature type="transmembrane region" description="Helical" evidence="2">
    <location>
        <begin position="177"/>
        <end position="201"/>
    </location>
</feature>
<keyword evidence="4" id="KW-1185">Reference proteome</keyword>
<feature type="transmembrane region" description="Helical" evidence="2">
    <location>
        <begin position="149"/>
        <end position="165"/>
    </location>
</feature>
<gene>
    <name evidence="3" type="ORF">IF188_17400</name>
</gene>
<sequence length="362" mass="37748">MIATAPTLDSRIAAFAAAVRAQLADLPADDVDDLVDGLAADLAEQASEVEAFELPDPVAYAAELRSAAGLPERVDAAARRPSVWSRMRGLGADAVRGIRSSAAGAWLVDLLVALRPVWWIARGWVLYALIAPLLGIWSGIVGFPWQSTWGWVLLAALVLLSIQWGRGRWAPVVWLRVVRTVVSVVTAIALPFVAAGAVASIQAMISYTRNVASSGDAYTPGLAVDGMRVRNIFAYDADGNPIPAVQLFDQDGRPLATVGVEGQRADWPVDYYFDGGGGPVPVAVTVPGRGSVWNIYPLNEAPASYGGVVSPTDAVTPAFPFATASAVPQTAVPEPSPTPTDAVTPPAEQGVTSDSAASGAEG</sequence>
<dbReference type="RefSeq" id="WP_191173069.1">
    <property type="nucleotide sequence ID" value="NZ_JACXZS010000013.1"/>
</dbReference>
<dbReference type="Proteomes" id="UP000598426">
    <property type="component" value="Unassembled WGS sequence"/>
</dbReference>
<keyword evidence="2" id="KW-0472">Membrane</keyword>
<evidence type="ECO:0000313" key="3">
    <source>
        <dbReference type="EMBL" id="MBD3943471.1"/>
    </source>
</evidence>
<accession>A0ABR8NS51</accession>
<reference evidence="3 4" key="1">
    <citation type="submission" date="2020-09" db="EMBL/GenBank/DDBJ databases">
        <title>Isolation and identification of active actinomycetes.</title>
        <authorList>
            <person name="Li X."/>
        </authorList>
    </citation>
    <scope>NUCLEOTIDE SEQUENCE [LARGE SCALE GENOMIC DNA]</scope>
    <source>
        <strain evidence="3 4">NEAU-LLC</strain>
    </source>
</reference>